<dbReference type="InterPro" id="IPR013103">
    <property type="entry name" value="RVT_2"/>
</dbReference>
<evidence type="ECO:0000313" key="4">
    <source>
        <dbReference type="EMBL" id="PNY16224.1"/>
    </source>
</evidence>
<feature type="domain" description="Reverse transcriptase Ty1/copia-type" evidence="2">
    <location>
        <begin position="393"/>
        <end position="468"/>
    </location>
</feature>
<evidence type="ECO:0000313" key="5">
    <source>
        <dbReference type="Proteomes" id="UP000236291"/>
    </source>
</evidence>
<reference evidence="4 5" key="1">
    <citation type="journal article" date="2014" name="Am. J. Bot.">
        <title>Genome assembly and annotation for red clover (Trifolium pratense; Fabaceae).</title>
        <authorList>
            <person name="Istvanek J."/>
            <person name="Jaros M."/>
            <person name="Krenek A."/>
            <person name="Repkova J."/>
        </authorList>
    </citation>
    <scope>NUCLEOTIDE SEQUENCE [LARGE SCALE GENOMIC DNA]</scope>
    <source>
        <strain evidence="5">cv. Tatra</strain>
        <tissue evidence="4">Young leaves</tissue>
    </source>
</reference>
<evidence type="ECO:0000256" key="1">
    <source>
        <dbReference type="SAM" id="MobiDB-lite"/>
    </source>
</evidence>
<name>A0A2K3PLS5_TRIPR</name>
<feature type="domain" description="Reverse transcriptase Ty1/copia-type" evidence="2">
    <location>
        <begin position="474"/>
        <end position="535"/>
    </location>
</feature>
<dbReference type="Pfam" id="PF07727">
    <property type="entry name" value="RVT_2"/>
    <property type="match status" value="2"/>
</dbReference>
<dbReference type="InterPro" id="IPR043502">
    <property type="entry name" value="DNA/RNA_pol_sf"/>
</dbReference>
<dbReference type="PANTHER" id="PTHR47481:SF34">
    <property type="entry name" value="CCHC-TYPE DOMAIN-CONTAINING PROTEIN"/>
    <property type="match status" value="1"/>
</dbReference>
<evidence type="ECO:0000259" key="3">
    <source>
        <dbReference type="Pfam" id="PF25597"/>
    </source>
</evidence>
<feature type="compositionally biased region" description="Low complexity" evidence="1">
    <location>
        <begin position="307"/>
        <end position="330"/>
    </location>
</feature>
<comment type="caution">
    <text evidence="4">The sequence shown here is derived from an EMBL/GenBank/DDBJ whole genome shotgun (WGS) entry which is preliminary data.</text>
</comment>
<dbReference type="AlphaFoldDB" id="A0A2K3PLS5"/>
<dbReference type="Pfam" id="PF14223">
    <property type="entry name" value="Retrotran_gag_2"/>
    <property type="match status" value="1"/>
</dbReference>
<dbReference type="Pfam" id="PF25597">
    <property type="entry name" value="SH3_retrovirus"/>
    <property type="match status" value="1"/>
</dbReference>
<dbReference type="EMBL" id="ASHM01008347">
    <property type="protein sequence ID" value="PNY16224.1"/>
    <property type="molecule type" value="Genomic_DNA"/>
</dbReference>
<evidence type="ECO:0008006" key="6">
    <source>
        <dbReference type="Google" id="ProtNLM"/>
    </source>
</evidence>
<dbReference type="STRING" id="57577.A0A2K3PLS5"/>
<dbReference type="PANTHER" id="PTHR47481">
    <property type="match status" value="1"/>
</dbReference>
<feature type="domain" description="Retroviral polymerase SH3-like" evidence="3">
    <location>
        <begin position="215"/>
        <end position="250"/>
    </location>
</feature>
<sequence length="686" mass="75322">MASESSHHIANPYEPSKPFAFITLGNGSFPVPSKTITTTKMPPVITTNPAYQTWRRQDRLIYGAILTTLSDEVASLVSQTKTSDDLWILLKNTYAKASRNHLKQIKERLRMASKGTQSITTYMHSLKQTADLLASLGSPVSVEDMTDHVLRGLDDGYRAVTDGVNERDTPITFDDLLEKLLIQELSIVAAQRQPPAPITALNAQARSNNNKPRPGYSADQHAYLCLDPSTGQIYTSRNVKFVESKFPFRSLVTQSNSHTEQQTGQLQLPILPPIAQPAASTNLNSPDNSFVVLSSPSITHSLDMAQSSTSNEITNNESTNNISSPSTHSSPSPPPQTTIPPNPRHQTNGGGIITRSKNNIVKPLHKLNLHVRPSPPIEPSTITQAEFDALHRNNTWDLVSRSSAQNLVGCKWVFRIKRNPNGSIDRYKARLVAKGFHQRPGCDYTETFSPVVESVTIQIILTLAVRQGCSSADLSSLIATLAARFSLKDLGYLNYFLGVEVIPSAAGMFLSQRKYITDLLHKSGMADAKPASTPLSATTQLLKNSGDPLPSPTEYRALVGSLQYLSLTRPDIAFSTNKLAQFMQNPSTVHWSALKRLLRYLEGSCDKGIFISATAPLVTCCILATLQSLGVPTNNARLLDHPQKHSIKPWLTRLVNYSGSSPYLQNLVTLQHLVRLSIVTISVLHI</sequence>
<accession>A0A2K3PLS5</accession>
<dbReference type="InterPro" id="IPR057670">
    <property type="entry name" value="SH3_retrovirus"/>
</dbReference>
<reference evidence="4 5" key="2">
    <citation type="journal article" date="2017" name="Front. Plant Sci.">
        <title>Gene Classification and Mining of Molecular Markers Useful in Red Clover (Trifolium pratense) Breeding.</title>
        <authorList>
            <person name="Istvanek J."/>
            <person name="Dluhosova J."/>
            <person name="Dluhos P."/>
            <person name="Patkova L."/>
            <person name="Nedelnik J."/>
            <person name="Repkova J."/>
        </authorList>
    </citation>
    <scope>NUCLEOTIDE SEQUENCE [LARGE SCALE GENOMIC DNA]</scope>
    <source>
        <strain evidence="5">cv. Tatra</strain>
        <tissue evidence="4">Young leaves</tissue>
    </source>
</reference>
<gene>
    <name evidence="4" type="ORF">L195_g012939</name>
</gene>
<dbReference type="SUPFAM" id="SSF56672">
    <property type="entry name" value="DNA/RNA polymerases"/>
    <property type="match status" value="1"/>
</dbReference>
<protein>
    <recommendedName>
        <fullName evidence="6">Reverse transcriptase Ty1/copia-type domain-containing protein</fullName>
    </recommendedName>
</protein>
<organism evidence="4 5">
    <name type="scientific">Trifolium pratense</name>
    <name type="common">Red clover</name>
    <dbReference type="NCBI Taxonomy" id="57577"/>
    <lineage>
        <taxon>Eukaryota</taxon>
        <taxon>Viridiplantae</taxon>
        <taxon>Streptophyta</taxon>
        <taxon>Embryophyta</taxon>
        <taxon>Tracheophyta</taxon>
        <taxon>Spermatophyta</taxon>
        <taxon>Magnoliopsida</taxon>
        <taxon>eudicotyledons</taxon>
        <taxon>Gunneridae</taxon>
        <taxon>Pentapetalae</taxon>
        <taxon>rosids</taxon>
        <taxon>fabids</taxon>
        <taxon>Fabales</taxon>
        <taxon>Fabaceae</taxon>
        <taxon>Papilionoideae</taxon>
        <taxon>50 kb inversion clade</taxon>
        <taxon>NPAAA clade</taxon>
        <taxon>Hologalegina</taxon>
        <taxon>IRL clade</taxon>
        <taxon>Trifolieae</taxon>
        <taxon>Trifolium</taxon>
    </lineage>
</organism>
<proteinExistence type="predicted"/>
<dbReference type="Proteomes" id="UP000236291">
    <property type="component" value="Unassembled WGS sequence"/>
</dbReference>
<evidence type="ECO:0000259" key="2">
    <source>
        <dbReference type="Pfam" id="PF07727"/>
    </source>
</evidence>
<feature type="region of interest" description="Disordered" evidence="1">
    <location>
        <begin position="303"/>
        <end position="355"/>
    </location>
</feature>
<feature type="compositionally biased region" description="Pro residues" evidence="1">
    <location>
        <begin position="331"/>
        <end position="343"/>
    </location>
</feature>